<dbReference type="EMBL" id="PDNA01000368">
    <property type="protein sequence ID" value="PGG96297.1"/>
    <property type="molecule type" value="Genomic_DNA"/>
</dbReference>
<dbReference type="InterPro" id="IPR036236">
    <property type="entry name" value="Znf_C2H2_sf"/>
</dbReference>
<evidence type="ECO:0000256" key="2">
    <source>
        <dbReference type="SAM" id="MobiDB-lite"/>
    </source>
</evidence>
<organism evidence="4 5">
    <name type="scientific">Polytolypa hystricis (strain UAMH7299)</name>
    <dbReference type="NCBI Taxonomy" id="1447883"/>
    <lineage>
        <taxon>Eukaryota</taxon>
        <taxon>Fungi</taxon>
        <taxon>Dikarya</taxon>
        <taxon>Ascomycota</taxon>
        <taxon>Pezizomycotina</taxon>
        <taxon>Eurotiomycetes</taxon>
        <taxon>Eurotiomycetidae</taxon>
        <taxon>Onygenales</taxon>
        <taxon>Onygenales incertae sedis</taxon>
        <taxon>Polytolypa</taxon>
    </lineage>
</organism>
<keyword evidence="1" id="KW-0862">Zinc</keyword>
<dbReference type="SUPFAM" id="SSF57667">
    <property type="entry name" value="beta-beta-alpha zinc fingers"/>
    <property type="match status" value="1"/>
</dbReference>
<dbReference type="AlphaFoldDB" id="A0A2B7WIG9"/>
<dbReference type="Proteomes" id="UP000224634">
    <property type="component" value="Unassembled WGS sequence"/>
</dbReference>
<sequence length="233" mass="25881">MSIQHHSSRKSKISKRKDTVSTLQQKVLALERKVSELQQTSKQTSSELNTLIGHLKEAFPRARTRLDGSYEALKTAIAEGPQYRCQNCSKTYTRKQNLNRHYREKHNLDPPDARQTHVSPSPDESLKPARNPHIRSTARLDTSSLNVPPHPDLNSFLNNVEQPMASANKYTAQLENNDESSAIQNSASSSAVPPGLSPSNSLDLGEDQLGLWWPSALPTDDDLCSAMLQSARS</sequence>
<dbReference type="Gene3D" id="3.30.160.60">
    <property type="entry name" value="Classic Zinc Finger"/>
    <property type="match status" value="1"/>
</dbReference>
<comment type="caution">
    <text evidence="4">The sequence shown here is derived from an EMBL/GenBank/DDBJ whole genome shotgun (WGS) entry which is preliminary data.</text>
</comment>
<feature type="compositionally biased region" description="Low complexity" evidence="2">
    <location>
        <begin position="180"/>
        <end position="191"/>
    </location>
</feature>
<dbReference type="SMART" id="SM00355">
    <property type="entry name" value="ZnF_C2H2"/>
    <property type="match status" value="1"/>
</dbReference>
<reference evidence="4 5" key="1">
    <citation type="submission" date="2017-10" db="EMBL/GenBank/DDBJ databases">
        <title>Comparative genomics in systemic dimorphic fungi from Ajellomycetaceae.</title>
        <authorList>
            <person name="Munoz J.F."/>
            <person name="Mcewen J.G."/>
            <person name="Clay O.K."/>
            <person name="Cuomo C.A."/>
        </authorList>
    </citation>
    <scope>NUCLEOTIDE SEQUENCE [LARGE SCALE GENOMIC DNA]</scope>
    <source>
        <strain evidence="4 5">UAMH7299</strain>
    </source>
</reference>
<proteinExistence type="predicted"/>
<keyword evidence="1" id="KW-0479">Metal-binding</keyword>
<feature type="domain" description="C2H2-type" evidence="3">
    <location>
        <begin position="83"/>
        <end position="111"/>
    </location>
</feature>
<feature type="region of interest" description="Disordered" evidence="2">
    <location>
        <begin position="177"/>
        <end position="203"/>
    </location>
</feature>
<accession>A0A2B7WIG9</accession>
<feature type="region of interest" description="Disordered" evidence="2">
    <location>
        <begin position="104"/>
        <end position="130"/>
    </location>
</feature>
<evidence type="ECO:0000313" key="5">
    <source>
        <dbReference type="Proteomes" id="UP000224634"/>
    </source>
</evidence>
<protein>
    <recommendedName>
        <fullName evidence="3">C2H2-type domain-containing protein</fullName>
    </recommendedName>
</protein>
<feature type="region of interest" description="Disordered" evidence="2">
    <location>
        <begin position="1"/>
        <end position="21"/>
    </location>
</feature>
<dbReference type="GO" id="GO:0008270">
    <property type="term" value="F:zinc ion binding"/>
    <property type="evidence" value="ECO:0007669"/>
    <property type="project" value="UniProtKB-KW"/>
</dbReference>
<evidence type="ECO:0000256" key="1">
    <source>
        <dbReference type="PROSITE-ProRule" id="PRU00042"/>
    </source>
</evidence>
<keyword evidence="1" id="KW-0863">Zinc-finger</keyword>
<evidence type="ECO:0000259" key="3">
    <source>
        <dbReference type="PROSITE" id="PS50157"/>
    </source>
</evidence>
<dbReference type="PROSITE" id="PS00028">
    <property type="entry name" value="ZINC_FINGER_C2H2_1"/>
    <property type="match status" value="1"/>
</dbReference>
<name>A0A2B7WIG9_POLH7</name>
<gene>
    <name evidence="4" type="ORF">AJ80_09845</name>
</gene>
<feature type="compositionally biased region" description="Basic and acidic residues" evidence="2">
    <location>
        <begin position="105"/>
        <end position="115"/>
    </location>
</feature>
<keyword evidence="5" id="KW-1185">Reference proteome</keyword>
<dbReference type="InterPro" id="IPR013087">
    <property type="entry name" value="Znf_C2H2_type"/>
</dbReference>
<feature type="compositionally biased region" description="Basic residues" evidence="2">
    <location>
        <begin position="1"/>
        <end position="15"/>
    </location>
</feature>
<evidence type="ECO:0000313" key="4">
    <source>
        <dbReference type="EMBL" id="PGG96297.1"/>
    </source>
</evidence>
<dbReference type="PROSITE" id="PS50157">
    <property type="entry name" value="ZINC_FINGER_C2H2_2"/>
    <property type="match status" value="1"/>
</dbReference>